<evidence type="ECO:0000313" key="15">
    <source>
        <dbReference type="Proteomes" id="UP000189410"/>
    </source>
</evidence>
<evidence type="ECO:0000256" key="1">
    <source>
        <dbReference type="ARBA" id="ARBA00001060"/>
    </source>
</evidence>
<dbReference type="PANTHER" id="PTHR11473">
    <property type="entry name" value="AROMATIC AMINO ACID HYDROXYLASE"/>
    <property type="match status" value="1"/>
</dbReference>
<proteinExistence type="inferred from homology"/>
<evidence type="ECO:0000256" key="5">
    <source>
        <dbReference type="ARBA" id="ARBA00011995"/>
    </source>
</evidence>
<evidence type="ECO:0000256" key="2">
    <source>
        <dbReference type="ARBA" id="ARBA00001954"/>
    </source>
</evidence>
<dbReference type="InterPro" id="IPR036951">
    <property type="entry name" value="ArAA_hydroxylase_sf"/>
</dbReference>
<dbReference type="PROSITE" id="PS00367">
    <property type="entry name" value="BH4_AAA_HYDROXYL_1"/>
    <property type="match status" value="1"/>
</dbReference>
<accession>A0ABX3KAE1</accession>
<evidence type="ECO:0000313" key="14">
    <source>
        <dbReference type="EMBL" id="OOE85850.1"/>
    </source>
</evidence>
<comment type="pathway">
    <text evidence="3">Amino-acid degradation; L-phenylalanine degradation; acetoacetate and fumarate from L-phenylalanine: step 1/6.</text>
</comment>
<evidence type="ECO:0000256" key="12">
    <source>
        <dbReference type="ARBA" id="ARBA00029922"/>
    </source>
</evidence>
<dbReference type="Pfam" id="PF00351">
    <property type="entry name" value="Biopterin_H"/>
    <property type="match status" value="1"/>
</dbReference>
<feature type="domain" description="Biopterin-dependent aromatic amino acid hydroxylase family profile" evidence="13">
    <location>
        <begin position="1"/>
        <end position="290"/>
    </location>
</feature>
<dbReference type="EMBL" id="MUFB01000010">
    <property type="protein sequence ID" value="OOE85850.1"/>
    <property type="molecule type" value="Genomic_DNA"/>
</dbReference>
<dbReference type="PANTHER" id="PTHR11473:SF24">
    <property type="entry name" value="PHENYLALANINE-4-HYDROXYLASE"/>
    <property type="match status" value="1"/>
</dbReference>
<keyword evidence="9" id="KW-0408">Iron</keyword>
<dbReference type="PROSITE" id="PS51410">
    <property type="entry name" value="BH4_AAA_HYDROXYL_2"/>
    <property type="match status" value="1"/>
</dbReference>
<name>A0ABX3KAE1_9GAMM</name>
<dbReference type="Gene3D" id="1.10.800.10">
    <property type="entry name" value="Aromatic amino acid hydroxylase"/>
    <property type="match status" value="1"/>
</dbReference>
<dbReference type="RefSeq" id="WP_077579115.1">
    <property type="nucleotide sequence ID" value="NZ_MUFB01000010.1"/>
</dbReference>
<evidence type="ECO:0000256" key="4">
    <source>
        <dbReference type="ARBA" id="ARBA00009712"/>
    </source>
</evidence>
<keyword evidence="10" id="KW-0503">Monooxygenase</keyword>
<dbReference type="CDD" id="cd03348">
    <property type="entry name" value="pro_PheOH"/>
    <property type="match status" value="1"/>
</dbReference>
<dbReference type="NCBIfam" id="NF008877">
    <property type="entry name" value="PRK11913.1-2"/>
    <property type="match status" value="1"/>
</dbReference>
<dbReference type="InterPro" id="IPR005960">
    <property type="entry name" value="Phe-4-hydroxylase_mono"/>
</dbReference>
<comment type="catalytic activity">
    <reaction evidence="1">
        <text>(6R)-L-erythro-5,6,7,8-tetrahydrobiopterin + L-phenylalanine + O2 = (4aS,6R)-4a-hydroxy-L-erythro-5,6,7,8-tetrahydrobiopterin + L-tyrosine</text>
        <dbReference type="Rhea" id="RHEA:20273"/>
        <dbReference type="ChEBI" id="CHEBI:15379"/>
        <dbReference type="ChEBI" id="CHEBI:15642"/>
        <dbReference type="ChEBI" id="CHEBI:58095"/>
        <dbReference type="ChEBI" id="CHEBI:58315"/>
        <dbReference type="ChEBI" id="CHEBI:59560"/>
        <dbReference type="EC" id="1.14.16.1"/>
    </reaction>
</comment>
<dbReference type="SUPFAM" id="SSF56534">
    <property type="entry name" value="Aromatic aminoacid monoxygenases, catalytic and oligomerization domains"/>
    <property type="match status" value="1"/>
</dbReference>
<evidence type="ECO:0000256" key="8">
    <source>
        <dbReference type="ARBA" id="ARBA00023002"/>
    </source>
</evidence>
<keyword evidence="15" id="KW-1185">Reference proteome</keyword>
<reference evidence="14 15" key="1">
    <citation type="journal article" date="2017" name="Genome Announc.">
        <title>Draft Genome Sequences of Salinivibrio proteolyticus, Salinivibrio sharmensis, Salinivibrio siamensis, Salinivibrio costicola subsp. alcaliphilus, Salinivibrio costicola subsp. vallismortis, and 29 New Isolates Belonging to the Genus Salinivibrio.</title>
        <authorList>
            <person name="Lopez-Hermoso C."/>
            <person name="de la Haba R.R."/>
            <person name="Sanchez-Porro C."/>
            <person name="Bayliss S.C."/>
            <person name="Feil E.J."/>
            <person name="Ventosa A."/>
        </authorList>
    </citation>
    <scope>NUCLEOTIDE SEQUENCE [LARGE SCALE GENOMIC DNA]</scope>
    <source>
        <strain evidence="14 15">JCM 14472</strain>
    </source>
</reference>
<sequence length="290" mass="33492">MFTRDFYARQRHKAVNVKQSKYESKPVDELGRVAWSAQENDVWRQLVTRQLACIKDKACQEYLDGLRMLDLPHDTVPQIPDVNAVLMRETGWQVAPVPALIDFDHFFALLADKKFPAATFLRTKDDFDYLQEPDYFHEIFGHCAMLTHPAFAEFTHMYGQLGKQATPKERVYLARLYWFTVEFGLLSDSQGNRSIYGGGILSSPAETEYAFNSDKAVRKPLEVIDVMRTPYRIDIMQPIYFTIESIDDLFAISQRDLIADVHQAMELGLHAPLFPPKPKKTEQQKETQHV</sequence>
<evidence type="ECO:0000256" key="11">
    <source>
        <dbReference type="ARBA" id="ARBA00023232"/>
    </source>
</evidence>
<keyword evidence="7" id="KW-0479">Metal-binding</keyword>
<dbReference type="Proteomes" id="UP000189410">
    <property type="component" value="Unassembled WGS sequence"/>
</dbReference>
<dbReference type="PRINTS" id="PR00372">
    <property type="entry name" value="FYWHYDRXLASE"/>
</dbReference>
<gene>
    <name evidence="14" type="ORF">BZG73_07055</name>
</gene>
<evidence type="ECO:0000256" key="7">
    <source>
        <dbReference type="ARBA" id="ARBA00022723"/>
    </source>
</evidence>
<evidence type="ECO:0000256" key="3">
    <source>
        <dbReference type="ARBA" id="ARBA00005088"/>
    </source>
</evidence>
<comment type="caution">
    <text evidence="14">The sequence shown here is derived from an EMBL/GenBank/DDBJ whole genome shotgun (WGS) entry which is preliminary data.</text>
</comment>
<comment type="cofactor">
    <cofactor evidence="2">
        <name>Fe(2+)</name>
        <dbReference type="ChEBI" id="CHEBI:29033"/>
    </cofactor>
</comment>
<dbReference type="InterPro" id="IPR018301">
    <property type="entry name" value="ArAA_hydroxylase_Fe/CU_BS"/>
</dbReference>
<keyword evidence="8" id="KW-0560">Oxidoreductase</keyword>
<dbReference type="InterPro" id="IPR036329">
    <property type="entry name" value="Aro-AA_hydroxylase_C_sf"/>
</dbReference>
<comment type="similarity">
    <text evidence="4">Belongs to the biopterin-dependent aromatic amino acid hydroxylase family.</text>
</comment>
<evidence type="ECO:0000256" key="6">
    <source>
        <dbReference type="ARBA" id="ARBA00020276"/>
    </source>
</evidence>
<dbReference type="InterPro" id="IPR019774">
    <property type="entry name" value="Aromatic-AA_hydroxylase_C"/>
</dbReference>
<organism evidence="14 15">
    <name type="scientific">Salinivibrio siamensis</name>
    <dbReference type="NCBI Taxonomy" id="414286"/>
    <lineage>
        <taxon>Bacteria</taxon>
        <taxon>Pseudomonadati</taxon>
        <taxon>Pseudomonadota</taxon>
        <taxon>Gammaproteobacteria</taxon>
        <taxon>Vibrionales</taxon>
        <taxon>Vibrionaceae</taxon>
        <taxon>Salinivibrio</taxon>
    </lineage>
</organism>
<keyword evidence="11" id="KW-0585">Phenylalanine catabolism</keyword>
<protein>
    <recommendedName>
        <fullName evidence="6">Phenylalanine-4-hydroxylase</fullName>
        <ecNumber evidence="5">1.14.16.1</ecNumber>
    </recommendedName>
    <alternativeName>
        <fullName evidence="12">Phe-4-monooxygenase</fullName>
    </alternativeName>
</protein>
<evidence type="ECO:0000256" key="9">
    <source>
        <dbReference type="ARBA" id="ARBA00023004"/>
    </source>
</evidence>
<dbReference type="NCBIfam" id="TIGR01267">
    <property type="entry name" value="Phe4hydrox_mono"/>
    <property type="match status" value="1"/>
</dbReference>
<evidence type="ECO:0000256" key="10">
    <source>
        <dbReference type="ARBA" id="ARBA00023033"/>
    </source>
</evidence>
<dbReference type="InterPro" id="IPR001273">
    <property type="entry name" value="ArAA_hydroxylase"/>
</dbReference>
<evidence type="ECO:0000259" key="13">
    <source>
        <dbReference type="PROSITE" id="PS51410"/>
    </source>
</evidence>
<dbReference type="EC" id="1.14.16.1" evidence="5"/>